<dbReference type="EMBL" id="GFDG01002020">
    <property type="protein sequence ID" value="JAV16779.1"/>
    <property type="molecule type" value="Transcribed_RNA"/>
</dbReference>
<name>A0A1L8EDW2_HAEIR</name>
<feature type="transmembrane region" description="Helical" evidence="6">
    <location>
        <begin position="35"/>
        <end position="55"/>
    </location>
</feature>
<evidence type="ECO:0000256" key="1">
    <source>
        <dbReference type="ARBA" id="ARBA00004141"/>
    </source>
</evidence>
<organism evidence="7">
    <name type="scientific">Haematobia irritans</name>
    <name type="common">Horn fly</name>
    <name type="synonym">Conops irritans</name>
    <dbReference type="NCBI Taxonomy" id="7368"/>
    <lineage>
        <taxon>Eukaryota</taxon>
        <taxon>Metazoa</taxon>
        <taxon>Ecdysozoa</taxon>
        <taxon>Arthropoda</taxon>
        <taxon>Hexapoda</taxon>
        <taxon>Insecta</taxon>
        <taxon>Pterygota</taxon>
        <taxon>Neoptera</taxon>
        <taxon>Endopterygota</taxon>
        <taxon>Diptera</taxon>
        <taxon>Brachycera</taxon>
        <taxon>Muscomorpha</taxon>
        <taxon>Muscoidea</taxon>
        <taxon>Muscidae</taxon>
        <taxon>Haematobia</taxon>
    </lineage>
</organism>
<dbReference type="PANTHER" id="PTHR16950:SF16">
    <property type="entry name" value="ZINC TRANSPORTER ZIP13"/>
    <property type="match status" value="1"/>
</dbReference>
<feature type="transmembrane region" description="Helical" evidence="6">
    <location>
        <begin position="116"/>
        <end position="134"/>
    </location>
</feature>
<dbReference type="GO" id="GO:0016020">
    <property type="term" value="C:membrane"/>
    <property type="evidence" value="ECO:0007669"/>
    <property type="project" value="UniProtKB-SubCell"/>
</dbReference>
<feature type="transmembrane region" description="Helical" evidence="6">
    <location>
        <begin position="332"/>
        <end position="349"/>
    </location>
</feature>
<proteinExistence type="inferred from homology"/>
<keyword evidence="4 6" id="KW-0472">Membrane</keyword>
<evidence type="ECO:0000256" key="5">
    <source>
        <dbReference type="ARBA" id="ARBA00038485"/>
    </source>
</evidence>
<dbReference type="PANTHER" id="PTHR16950">
    <property type="entry name" value="ZINC TRANSPORTER SLC39A7 HISTIDINE-RICH MEMBRANE PROTEIN KE4"/>
    <property type="match status" value="1"/>
</dbReference>
<feature type="transmembrane region" description="Helical" evidence="6">
    <location>
        <begin position="75"/>
        <end position="96"/>
    </location>
</feature>
<feature type="transmembrane region" description="Helical" evidence="6">
    <location>
        <begin position="298"/>
        <end position="320"/>
    </location>
</feature>
<feature type="transmembrane region" description="Helical" evidence="6">
    <location>
        <begin position="269"/>
        <end position="292"/>
    </location>
</feature>
<evidence type="ECO:0000256" key="4">
    <source>
        <dbReference type="ARBA" id="ARBA00023136"/>
    </source>
</evidence>
<reference evidence="7" key="1">
    <citation type="submission" date="2017-01" db="EMBL/GenBank/DDBJ databases">
        <title>An insight into the sialome and mialome of the horn fly, Haematobia irritans.</title>
        <authorList>
            <person name="Breijo M."/>
            <person name="Boiani M."/>
            <person name="Ures X."/>
            <person name="Rocha S."/>
            <person name="Sequeira M."/>
            <person name="Ribeiro J.M."/>
        </authorList>
    </citation>
    <scope>NUCLEOTIDE SEQUENCE</scope>
</reference>
<dbReference type="Pfam" id="PF02535">
    <property type="entry name" value="Zip"/>
    <property type="match status" value="1"/>
</dbReference>
<evidence type="ECO:0000256" key="3">
    <source>
        <dbReference type="ARBA" id="ARBA00022989"/>
    </source>
</evidence>
<dbReference type="GO" id="GO:0005385">
    <property type="term" value="F:zinc ion transmembrane transporter activity"/>
    <property type="evidence" value="ECO:0007669"/>
    <property type="project" value="TreeGrafter"/>
</dbReference>
<dbReference type="InterPro" id="IPR003689">
    <property type="entry name" value="ZIP"/>
</dbReference>
<comment type="similarity">
    <text evidence="5">Belongs to the ZIP transporter (TC 2.A.5) family. KE4/Catsup subfamily.</text>
</comment>
<keyword evidence="2 6" id="KW-0812">Transmembrane</keyword>
<evidence type="ECO:0000313" key="7">
    <source>
        <dbReference type="EMBL" id="JAV16779.1"/>
    </source>
</evidence>
<protein>
    <submittedName>
        <fullName evidence="7">Putative zinc transporter zip13</fullName>
    </submittedName>
</protein>
<evidence type="ECO:0000256" key="6">
    <source>
        <dbReference type="SAM" id="Phobius"/>
    </source>
</evidence>
<sequence>MNTTSAFDDNIVQLYTHLVKHYVPDFFMAFEYTPWVFSLLGSVVIGLSGILPLIIIPTDEKLHKQGYSDPGESKFLKVLLSFAVGGLLGDVFLHLLPEAWESDNELSSSGHPSLRSGLWVLSGILIFTIVEKIFSGYCNADEENPQPKCVEIANCLLRKTGGKIVEGQTSSSCGGSCDIEDVPNGCYLREREQKKEQPKKIAGYLNLLANSIDNFTHGLAVAGSFLVSFRHGVLATFAILLHEIPHEVGDFAILLRSGFSRWDAARAQLLTAGAGLLGALVAIGGSGVTSAMEARTSWIMPFTAGGFLHISLVTVLPDLLQEENPKESVKQLLALLGGIGLMAVMTALFEH</sequence>
<keyword evidence="3 6" id="KW-1133">Transmembrane helix</keyword>
<evidence type="ECO:0000256" key="2">
    <source>
        <dbReference type="ARBA" id="ARBA00022692"/>
    </source>
</evidence>
<accession>A0A1L8EDW2</accession>
<dbReference type="GO" id="GO:0006882">
    <property type="term" value="P:intracellular zinc ion homeostasis"/>
    <property type="evidence" value="ECO:0007669"/>
    <property type="project" value="TreeGrafter"/>
</dbReference>
<dbReference type="AlphaFoldDB" id="A0A1L8EDW2"/>
<comment type="subcellular location">
    <subcellularLocation>
        <location evidence="1">Membrane</location>
        <topology evidence="1">Multi-pass membrane protein</topology>
    </subcellularLocation>
</comment>